<keyword evidence="5 7" id="KW-0472">Membrane</keyword>
<dbReference type="OrthoDB" id="9799225at2"/>
<dbReference type="Pfam" id="PF01594">
    <property type="entry name" value="AI-2E_transport"/>
    <property type="match status" value="1"/>
</dbReference>
<evidence type="ECO:0000256" key="7">
    <source>
        <dbReference type="SAM" id="Phobius"/>
    </source>
</evidence>
<dbReference type="GO" id="GO:0055085">
    <property type="term" value="P:transmembrane transport"/>
    <property type="evidence" value="ECO:0007669"/>
    <property type="project" value="TreeGrafter"/>
</dbReference>
<accession>A0A328AG34</accession>
<comment type="caution">
    <text evidence="8">The sequence shown here is derived from an EMBL/GenBank/DDBJ whole genome shotgun (WGS) entry which is preliminary data.</text>
</comment>
<evidence type="ECO:0000256" key="4">
    <source>
        <dbReference type="ARBA" id="ARBA00022989"/>
    </source>
</evidence>
<dbReference type="GO" id="GO:0016020">
    <property type="term" value="C:membrane"/>
    <property type="evidence" value="ECO:0007669"/>
    <property type="project" value="UniProtKB-SubCell"/>
</dbReference>
<name>A0A328AG34_9CAUL</name>
<feature type="region of interest" description="Disordered" evidence="6">
    <location>
        <begin position="347"/>
        <end position="380"/>
    </location>
</feature>
<feature type="transmembrane region" description="Helical" evidence="7">
    <location>
        <begin position="12"/>
        <end position="31"/>
    </location>
</feature>
<comment type="similarity">
    <text evidence="2">Belongs to the autoinducer-2 exporter (AI-2E) (TC 2.A.86) family.</text>
</comment>
<dbReference type="AlphaFoldDB" id="A0A328AG34"/>
<proteinExistence type="inferred from homology"/>
<feature type="transmembrane region" description="Helical" evidence="7">
    <location>
        <begin position="141"/>
        <end position="161"/>
    </location>
</feature>
<evidence type="ECO:0000313" key="9">
    <source>
        <dbReference type="Proteomes" id="UP000249254"/>
    </source>
</evidence>
<reference evidence="9" key="1">
    <citation type="submission" date="2018-05" db="EMBL/GenBank/DDBJ databases">
        <authorList>
            <person name="Li X."/>
        </authorList>
    </citation>
    <scope>NUCLEOTIDE SEQUENCE [LARGE SCALE GENOMIC DNA]</scope>
    <source>
        <strain evidence="9">LX32</strain>
    </source>
</reference>
<feature type="transmembrane region" description="Helical" evidence="7">
    <location>
        <begin position="260"/>
        <end position="282"/>
    </location>
</feature>
<feature type="transmembrane region" description="Helical" evidence="7">
    <location>
        <begin position="225"/>
        <end position="248"/>
    </location>
</feature>
<dbReference type="PANTHER" id="PTHR21716">
    <property type="entry name" value="TRANSMEMBRANE PROTEIN"/>
    <property type="match status" value="1"/>
</dbReference>
<dbReference type="RefSeq" id="WP_111527313.1">
    <property type="nucleotide sequence ID" value="NZ_JBHRSG010000005.1"/>
</dbReference>
<dbReference type="PANTHER" id="PTHR21716:SF64">
    <property type="entry name" value="AI-2 TRANSPORT PROTEIN TQSA"/>
    <property type="match status" value="1"/>
</dbReference>
<evidence type="ECO:0000256" key="6">
    <source>
        <dbReference type="SAM" id="MobiDB-lite"/>
    </source>
</evidence>
<feature type="transmembrane region" description="Helical" evidence="7">
    <location>
        <begin position="197"/>
        <end position="219"/>
    </location>
</feature>
<sequence length="380" mass="40947">MPSAAQTPAVARNALVVLAVIAAGCAAYWLSGILTPFALAVFLAIMIDGFARVLEHRLPGVSRRAALPLALLLSVLLFGGATFVVVSRAPSFFGELIDFSPKLMEVIGRVAGLIGVRVPHTVQELVRQLDPAQYLGEVARALQSFASTAAFVLVYLGFILASRRGFERKIVGLFPGRAERQDATATFLRIRDAVEQYLWVQTVTGLMVAGLSWVAMAAVGLHNSVFWAFLIFLAVYIPVIGGTFAGVAPPLFALMEFDSYWPAVILLVALQAIGIVIGNVVYPRMQGRSLNIDPIVVLLALAFWGALWGIAGMFLSTPLTVMAMVILAQFKGARWIAVLLSADGEPEQLRNRTPGRSPDEGPHRVDEEAADASARRPERA</sequence>
<dbReference type="EMBL" id="QFYQ01000001">
    <property type="protein sequence ID" value="RAK53561.1"/>
    <property type="molecule type" value="Genomic_DNA"/>
</dbReference>
<organism evidence="8 9">
    <name type="scientific">Phenylobacterium soli</name>
    <dbReference type="NCBI Taxonomy" id="2170551"/>
    <lineage>
        <taxon>Bacteria</taxon>
        <taxon>Pseudomonadati</taxon>
        <taxon>Pseudomonadota</taxon>
        <taxon>Alphaproteobacteria</taxon>
        <taxon>Caulobacterales</taxon>
        <taxon>Caulobacteraceae</taxon>
        <taxon>Phenylobacterium</taxon>
    </lineage>
</organism>
<gene>
    <name evidence="8" type="ORF">DJ017_02975</name>
</gene>
<feature type="compositionally biased region" description="Basic and acidic residues" evidence="6">
    <location>
        <begin position="357"/>
        <end position="380"/>
    </location>
</feature>
<evidence type="ECO:0000256" key="1">
    <source>
        <dbReference type="ARBA" id="ARBA00004141"/>
    </source>
</evidence>
<keyword evidence="9" id="KW-1185">Reference proteome</keyword>
<evidence type="ECO:0000256" key="2">
    <source>
        <dbReference type="ARBA" id="ARBA00009773"/>
    </source>
</evidence>
<dbReference type="InterPro" id="IPR002549">
    <property type="entry name" value="AI-2E-like"/>
</dbReference>
<evidence type="ECO:0000256" key="5">
    <source>
        <dbReference type="ARBA" id="ARBA00023136"/>
    </source>
</evidence>
<protein>
    <submittedName>
        <fullName evidence="8">AI-2E family transporter</fullName>
    </submittedName>
</protein>
<evidence type="ECO:0000256" key="3">
    <source>
        <dbReference type="ARBA" id="ARBA00022692"/>
    </source>
</evidence>
<keyword evidence="3 7" id="KW-0812">Transmembrane</keyword>
<keyword evidence="4 7" id="KW-1133">Transmembrane helix</keyword>
<feature type="transmembrane region" description="Helical" evidence="7">
    <location>
        <begin position="294"/>
        <end position="327"/>
    </location>
</feature>
<dbReference type="Proteomes" id="UP000249254">
    <property type="component" value="Unassembled WGS sequence"/>
</dbReference>
<feature type="transmembrane region" description="Helical" evidence="7">
    <location>
        <begin position="66"/>
        <end position="86"/>
    </location>
</feature>
<evidence type="ECO:0000313" key="8">
    <source>
        <dbReference type="EMBL" id="RAK53561.1"/>
    </source>
</evidence>
<comment type="subcellular location">
    <subcellularLocation>
        <location evidence="1">Membrane</location>
        <topology evidence="1">Multi-pass membrane protein</topology>
    </subcellularLocation>
</comment>